<organism evidence="1 2">
    <name type="scientific">Gelidibacter salicanalis</name>
    <dbReference type="NCBI Taxonomy" id="291193"/>
    <lineage>
        <taxon>Bacteria</taxon>
        <taxon>Pseudomonadati</taxon>
        <taxon>Bacteroidota</taxon>
        <taxon>Flavobacteriia</taxon>
        <taxon>Flavobacteriales</taxon>
        <taxon>Flavobacteriaceae</taxon>
        <taxon>Gelidibacter</taxon>
    </lineage>
</organism>
<proteinExistence type="predicted"/>
<protein>
    <submittedName>
        <fullName evidence="1">Uncharacterized protein</fullName>
    </submittedName>
</protein>
<dbReference type="RefSeq" id="WP_146893560.1">
    <property type="nucleotide sequence ID" value="NZ_VORX01000005.1"/>
</dbReference>
<reference evidence="1 2" key="1">
    <citation type="submission" date="2019-08" db="EMBL/GenBank/DDBJ databases">
        <title>Genome sequence of Gelidibacter salicanalis IC162T.</title>
        <authorList>
            <person name="Bowman J.P."/>
        </authorList>
    </citation>
    <scope>NUCLEOTIDE SEQUENCE [LARGE SCALE GENOMIC DNA]</scope>
    <source>
        <strain evidence="1 2">IC162</strain>
    </source>
</reference>
<dbReference type="AlphaFoldDB" id="A0A5C7AGP5"/>
<dbReference type="Proteomes" id="UP000321734">
    <property type="component" value="Unassembled WGS sequence"/>
</dbReference>
<name>A0A5C7AGP5_9FLAO</name>
<dbReference type="EMBL" id="VORX01000005">
    <property type="protein sequence ID" value="TXE07497.1"/>
    <property type="molecule type" value="Genomic_DNA"/>
</dbReference>
<sequence length="215" mass="23945">MKRIHTIDIQPKWYLSAALIFIAVLGGIFGQQQPTLPNQEIVLQFTDADINSSEAQRTIAIVEQQLEQIGVGYIQVTEQEDGTMVISYYSNANVASIKAILSKQKELALGFIANKKSKLPLQLPSQKDGINYNLDVYEIQDGHNAVSDLNGKSALELKAGQYRFVNPNFYIPTEITFVDTNAPVLKLKVAIQQYIAITKDHDLHKFPEVRAGPMA</sequence>
<keyword evidence="2" id="KW-1185">Reference proteome</keyword>
<evidence type="ECO:0000313" key="2">
    <source>
        <dbReference type="Proteomes" id="UP000321734"/>
    </source>
</evidence>
<comment type="caution">
    <text evidence="1">The sequence shown here is derived from an EMBL/GenBank/DDBJ whole genome shotgun (WGS) entry which is preliminary data.</text>
</comment>
<dbReference type="OrthoDB" id="1144910at2"/>
<evidence type="ECO:0000313" key="1">
    <source>
        <dbReference type="EMBL" id="TXE07497.1"/>
    </source>
</evidence>
<gene>
    <name evidence="1" type="ORF">ES711_12085</name>
</gene>
<accession>A0A5C7AGP5</accession>